<proteinExistence type="predicted"/>
<protein>
    <submittedName>
        <fullName evidence="1">Uncharacterized protein</fullName>
    </submittedName>
</protein>
<dbReference type="Proteomes" id="UP000029661">
    <property type="component" value="Chromosome"/>
</dbReference>
<dbReference type="EMBL" id="CP006933">
    <property type="protein sequence ID" value="AIS32470.1"/>
    <property type="molecule type" value="Genomic_DNA"/>
</dbReference>
<dbReference type="KEGG" id="mfc:BRM9_1658"/>
<accession>A0A089ZH02</accession>
<reference evidence="1 2" key="1">
    <citation type="submission" date="2013-12" db="EMBL/GenBank/DDBJ databases">
        <title>The complete genome sequence of Methanobacterium sp. BRM9.</title>
        <authorList>
            <consortium name="Pastoral Greenhouse Gas Research Consortium"/>
            <person name="Kelly W.J."/>
            <person name="Leahy S.C."/>
            <person name="Perry R."/>
            <person name="Li D."/>
            <person name="Altermann E."/>
            <person name="Lambie S.C."/>
            <person name="Attwood G.T."/>
        </authorList>
    </citation>
    <scope>NUCLEOTIDE SEQUENCE [LARGE SCALE GENOMIC DNA]</scope>
    <source>
        <strain evidence="1 2">BRM9</strain>
    </source>
</reference>
<sequence length="70" mass="8264">MIIVFQPIEYATDPDLAGIYIIFDDGVLLQLAVKGTHQFYEVSYYLGEWFVDRAKRFYEKMMCSDGHYNK</sequence>
<dbReference type="AlphaFoldDB" id="A0A089ZH02"/>
<dbReference type="STRING" id="2162.BRM9_1658"/>
<organism evidence="1 2">
    <name type="scientific">Methanobacterium formicicum</name>
    <dbReference type="NCBI Taxonomy" id="2162"/>
    <lineage>
        <taxon>Archaea</taxon>
        <taxon>Methanobacteriati</taxon>
        <taxon>Methanobacteriota</taxon>
        <taxon>Methanomada group</taxon>
        <taxon>Methanobacteria</taxon>
        <taxon>Methanobacteriales</taxon>
        <taxon>Methanobacteriaceae</taxon>
        <taxon>Methanobacterium</taxon>
    </lineage>
</organism>
<gene>
    <name evidence="1" type="ORF">BRM9_1658</name>
</gene>
<evidence type="ECO:0000313" key="2">
    <source>
        <dbReference type="Proteomes" id="UP000029661"/>
    </source>
</evidence>
<name>A0A089ZH02_METFO</name>
<evidence type="ECO:0000313" key="1">
    <source>
        <dbReference type="EMBL" id="AIS32470.1"/>
    </source>
</evidence>